<keyword evidence="1" id="KW-1133">Transmembrane helix</keyword>
<keyword evidence="1" id="KW-0472">Membrane</keyword>
<comment type="caution">
    <text evidence="2">The sequence shown here is derived from an EMBL/GenBank/DDBJ whole genome shotgun (WGS) entry which is preliminary data.</text>
</comment>
<accession>A0A2H0WCM4</accession>
<feature type="transmembrane region" description="Helical" evidence="1">
    <location>
        <begin position="21"/>
        <end position="46"/>
    </location>
</feature>
<name>A0A2H0WCM4_9BACT</name>
<organism evidence="2 3">
    <name type="scientific">Candidatus Beckwithbacteria bacterium CG10_big_fil_rev_8_21_14_0_10_34_10</name>
    <dbReference type="NCBI Taxonomy" id="1974495"/>
    <lineage>
        <taxon>Bacteria</taxon>
        <taxon>Candidatus Beckwithiibacteriota</taxon>
    </lineage>
</organism>
<keyword evidence="1" id="KW-0812">Transmembrane</keyword>
<reference evidence="3" key="1">
    <citation type="submission" date="2017-09" db="EMBL/GenBank/DDBJ databases">
        <title>Depth-based differentiation of microbial function through sediment-hosted aquifers and enrichment of novel symbionts in the deep terrestrial subsurface.</title>
        <authorList>
            <person name="Probst A.J."/>
            <person name="Ladd B."/>
            <person name="Jarett J.K."/>
            <person name="Geller-Mcgrath D.E."/>
            <person name="Sieber C.M.K."/>
            <person name="Emerson J.B."/>
            <person name="Anantharaman K."/>
            <person name="Thomas B.C."/>
            <person name="Malmstrom R."/>
            <person name="Stieglmeier M."/>
            <person name="Klingl A."/>
            <person name="Woyke T."/>
            <person name="Ryan C.M."/>
            <person name="Banfield J.F."/>
        </authorList>
    </citation>
    <scope>NUCLEOTIDE SEQUENCE [LARGE SCALE GENOMIC DNA]</scope>
</reference>
<dbReference type="Gene3D" id="3.30.700.10">
    <property type="entry name" value="Glycoprotein, Type 4 Pilin"/>
    <property type="match status" value="1"/>
</dbReference>
<evidence type="ECO:0000256" key="1">
    <source>
        <dbReference type="SAM" id="Phobius"/>
    </source>
</evidence>
<dbReference type="AlphaFoldDB" id="A0A2H0WCM4"/>
<dbReference type="SUPFAM" id="SSF54523">
    <property type="entry name" value="Pili subunits"/>
    <property type="match status" value="1"/>
</dbReference>
<dbReference type="EMBL" id="PEZT01000001">
    <property type="protein sequence ID" value="PIS09678.1"/>
    <property type="molecule type" value="Genomic_DNA"/>
</dbReference>
<protein>
    <recommendedName>
        <fullName evidence="4">Prepilin-type N-terminal cleavage/methylation domain-containing protein</fullName>
    </recommendedName>
</protein>
<dbReference type="InterPro" id="IPR045584">
    <property type="entry name" value="Pilin-like"/>
</dbReference>
<gene>
    <name evidence="2" type="ORF">COT75_00580</name>
</gene>
<proteinExistence type="predicted"/>
<dbReference type="Proteomes" id="UP000230093">
    <property type="component" value="Unassembled WGS sequence"/>
</dbReference>
<evidence type="ECO:0000313" key="2">
    <source>
        <dbReference type="EMBL" id="PIS09678.1"/>
    </source>
</evidence>
<evidence type="ECO:0008006" key="4">
    <source>
        <dbReference type="Google" id="ProtNLM"/>
    </source>
</evidence>
<evidence type="ECO:0000313" key="3">
    <source>
        <dbReference type="Proteomes" id="UP000230093"/>
    </source>
</evidence>
<sequence length="177" mass="19259">MVKIEMKIQNSIKKFIKTKTAFTLIEVLVVVSIIILVTVSSTGLFISIVRSNRKTKALLLVKQNGDQIINLISQKGRLAASISGCPFTDNSSITIVNSDASLETFACANGQLIHDVLSTPQVISDDRLLVSDCFFSCQDLEPEIVTIKFTLGVGDPVNDKTGSSELNFSTSVSLRNY</sequence>